<dbReference type="GO" id="GO:0042273">
    <property type="term" value="P:ribosomal large subunit biogenesis"/>
    <property type="evidence" value="ECO:0007669"/>
    <property type="project" value="TreeGrafter"/>
</dbReference>
<evidence type="ECO:0000256" key="6">
    <source>
        <dbReference type="ARBA" id="ARBA00023242"/>
    </source>
</evidence>
<feature type="compositionally biased region" description="Acidic residues" evidence="7">
    <location>
        <begin position="10"/>
        <end position="23"/>
    </location>
</feature>
<name>A0A183J873_9BILA</name>
<keyword evidence="9" id="KW-1185">Reference proteome</keyword>
<feature type="region of interest" description="Disordered" evidence="7">
    <location>
        <begin position="1"/>
        <end position="23"/>
    </location>
</feature>
<dbReference type="EMBL" id="UZAM01016914">
    <property type="protein sequence ID" value="VDP45204.1"/>
    <property type="molecule type" value="Genomic_DNA"/>
</dbReference>
<dbReference type="InterPro" id="IPR008610">
    <property type="entry name" value="Ebp2"/>
</dbReference>
<feature type="region of interest" description="Disordered" evidence="7">
    <location>
        <begin position="214"/>
        <end position="237"/>
    </location>
</feature>
<evidence type="ECO:0000313" key="9">
    <source>
        <dbReference type="Proteomes" id="UP000270296"/>
    </source>
</evidence>
<sequence>QEAEDHSIADDEEFSTDSEYSGEDAEIQAAYKFGLLKPGLNIMKTKQLPGPPINNEEGLRKKLCEFKSKNQWLERMDVTVDRPVESTEDDRENDFLREVSFETLTDLSLGTLISFGCSCEQAKRTVAEGIAKLHAMKILTKRPTDYFAEMAKSDEHMQRVTGEQTIDFIRTSLMKLKTAKERSEAAKRVREEKRFAVRVQRQVLKARQVQKRTLADAVKKHQKGELSDGSEMNTTAW</sequence>
<evidence type="ECO:0000256" key="1">
    <source>
        <dbReference type="ARBA" id="ARBA00003387"/>
    </source>
</evidence>
<evidence type="ECO:0000256" key="4">
    <source>
        <dbReference type="ARBA" id="ARBA00022517"/>
    </source>
</evidence>
<dbReference type="OrthoDB" id="443772at2759"/>
<dbReference type="GO" id="GO:0030687">
    <property type="term" value="C:preribosome, large subunit precursor"/>
    <property type="evidence" value="ECO:0007669"/>
    <property type="project" value="TreeGrafter"/>
</dbReference>
<evidence type="ECO:0000256" key="3">
    <source>
        <dbReference type="ARBA" id="ARBA00007336"/>
    </source>
</evidence>
<dbReference type="Proteomes" id="UP000270296">
    <property type="component" value="Unassembled WGS sequence"/>
</dbReference>
<evidence type="ECO:0000256" key="5">
    <source>
        <dbReference type="ARBA" id="ARBA00023054"/>
    </source>
</evidence>
<keyword evidence="6" id="KW-0539">Nucleus</keyword>
<keyword evidence="5" id="KW-0175">Coiled coil</keyword>
<comment type="subcellular location">
    <subcellularLocation>
        <location evidence="2">Nucleus</location>
        <location evidence="2">Nucleolus</location>
    </subcellularLocation>
</comment>
<proteinExistence type="inferred from homology"/>
<reference evidence="8 9" key="2">
    <citation type="submission" date="2018-11" db="EMBL/GenBank/DDBJ databases">
        <authorList>
            <consortium name="Pathogen Informatics"/>
        </authorList>
    </citation>
    <scope>NUCLEOTIDE SEQUENCE [LARGE SCALE GENOMIC DNA]</scope>
</reference>
<reference evidence="10" key="1">
    <citation type="submission" date="2016-06" db="UniProtKB">
        <authorList>
            <consortium name="WormBaseParasite"/>
        </authorList>
    </citation>
    <scope>IDENTIFICATION</scope>
</reference>
<dbReference type="GO" id="GO:0034399">
    <property type="term" value="C:nuclear periphery"/>
    <property type="evidence" value="ECO:0007669"/>
    <property type="project" value="TreeGrafter"/>
</dbReference>
<evidence type="ECO:0000256" key="7">
    <source>
        <dbReference type="SAM" id="MobiDB-lite"/>
    </source>
</evidence>
<dbReference type="Pfam" id="PF05890">
    <property type="entry name" value="Ebp2"/>
    <property type="match status" value="1"/>
</dbReference>
<organism evidence="10">
    <name type="scientific">Soboliphyme baturini</name>
    <dbReference type="NCBI Taxonomy" id="241478"/>
    <lineage>
        <taxon>Eukaryota</taxon>
        <taxon>Metazoa</taxon>
        <taxon>Ecdysozoa</taxon>
        <taxon>Nematoda</taxon>
        <taxon>Enoplea</taxon>
        <taxon>Dorylaimia</taxon>
        <taxon>Dioctophymatida</taxon>
        <taxon>Dioctophymatoidea</taxon>
        <taxon>Soboliphymatidae</taxon>
        <taxon>Soboliphyme</taxon>
    </lineage>
</organism>
<dbReference type="AlphaFoldDB" id="A0A183J873"/>
<keyword evidence="4" id="KW-0690">Ribosome biogenesis</keyword>
<dbReference type="PANTHER" id="PTHR13028:SF0">
    <property type="entry name" value="RRNA-PROCESSING PROTEIN EBP2-RELATED"/>
    <property type="match status" value="1"/>
</dbReference>
<protein>
    <submittedName>
        <fullName evidence="10">Ribosomal_L28e domain-containing protein</fullName>
    </submittedName>
</protein>
<feature type="compositionally biased region" description="Basic and acidic residues" evidence="7">
    <location>
        <begin position="214"/>
        <end position="226"/>
    </location>
</feature>
<dbReference type="GO" id="GO:0005730">
    <property type="term" value="C:nucleolus"/>
    <property type="evidence" value="ECO:0007669"/>
    <property type="project" value="UniProtKB-SubCell"/>
</dbReference>
<comment type="function">
    <text evidence="1">Required for the processing of the 27S pre-rRNA.</text>
</comment>
<dbReference type="PANTHER" id="PTHR13028">
    <property type="entry name" value="RRNA PROCESSING PROTEIN EBNA1-BINDING PROTEIN-RELATED"/>
    <property type="match status" value="1"/>
</dbReference>
<gene>
    <name evidence="8" type="ORF">SBAD_LOCUS12071</name>
</gene>
<dbReference type="GO" id="GO:0006364">
    <property type="term" value="P:rRNA processing"/>
    <property type="evidence" value="ECO:0007669"/>
    <property type="project" value="TreeGrafter"/>
</dbReference>
<accession>A0A183J873</accession>
<evidence type="ECO:0000256" key="2">
    <source>
        <dbReference type="ARBA" id="ARBA00004604"/>
    </source>
</evidence>
<evidence type="ECO:0000313" key="10">
    <source>
        <dbReference type="WBParaSite" id="SBAD_0001247501-mRNA-1"/>
    </source>
</evidence>
<dbReference type="WBParaSite" id="SBAD_0001247501-mRNA-1">
    <property type="protein sequence ID" value="SBAD_0001247501-mRNA-1"/>
    <property type="gene ID" value="SBAD_0001247501"/>
</dbReference>
<evidence type="ECO:0000313" key="8">
    <source>
        <dbReference type="EMBL" id="VDP45204.1"/>
    </source>
</evidence>
<comment type="similarity">
    <text evidence="3">Belongs to the EBP2 family.</text>
</comment>